<evidence type="ECO:0000256" key="1">
    <source>
        <dbReference type="SAM" id="MobiDB-lite"/>
    </source>
</evidence>
<organism evidence="3 4">
    <name type="scientific">Tepidiforma flava</name>
    <dbReference type="NCBI Taxonomy" id="3004094"/>
    <lineage>
        <taxon>Bacteria</taxon>
        <taxon>Bacillati</taxon>
        <taxon>Chloroflexota</taxon>
        <taxon>Tepidiformia</taxon>
        <taxon>Tepidiformales</taxon>
        <taxon>Tepidiformaceae</taxon>
        <taxon>Tepidiforma</taxon>
    </lineage>
</organism>
<dbReference type="Gene3D" id="2.40.50.100">
    <property type="match status" value="1"/>
</dbReference>
<feature type="region of interest" description="Disordered" evidence="1">
    <location>
        <begin position="85"/>
        <end position="104"/>
    </location>
</feature>
<feature type="region of interest" description="Disordered" evidence="1">
    <location>
        <begin position="174"/>
        <end position="195"/>
    </location>
</feature>
<gene>
    <name evidence="3" type="ORF">O0235_12255</name>
</gene>
<dbReference type="InterPro" id="IPR011053">
    <property type="entry name" value="Single_hybrid_motif"/>
</dbReference>
<dbReference type="CDD" id="cd06849">
    <property type="entry name" value="lipoyl_domain"/>
    <property type="match status" value="1"/>
</dbReference>
<dbReference type="RefSeq" id="WP_270056065.1">
    <property type="nucleotide sequence ID" value="NZ_CP115149.1"/>
</dbReference>
<accession>A0ABY7M683</accession>
<dbReference type="EMBL" id="CP115149">
    <property type="protein sequence ID" value="WBL35539.1"/>
    <property type="molecule type" value="Genomic_DNA"/>
</dbReference>
<evidence type="ECO:0000259" key="2">
    <source>
        <dbReference type="Pfam" id="PF00364"/>
    </source>
</evidence>
<sequence>MAALVAVPDLGREMVGGLVAEWYRPDGAEVEPGEAICRLECDYIAVDIEAERGGILRHRKPAGSIERKGAVLGVIVARGEPLPAEEELRAAEPPPGAAPVADDRHEGEAAIAPAGEARQEPVEALPEPGGPAPAPAPEGTVVPFPRRAEAAERAEPLPEPGGAIPGLPLWEDEEQRAAADAEAAPAQEPPPGDEQPARFARIAREAAAQAEVLSAHVCVSWTRAAEAAEALADEWHPFGPRPRIEDLALRAIARALAEAGVEPGPAGMVIVEPESDRSFAVEAPLDEEFRRMVRARIEGQAPFERADWVVVSLLPLGVERLEPRLAGGRLAFGLGAGRDGSGTITMRYDSTMFGEGDAGRVLARVRSLVENPYRLWG</sequence>
<feature type="region of interest" description="Disordered" evidence="1">
    <location>
        <begin position="115"/>
        <end position="141"/>
    </location>
</feature>
<evidence type="ECO:0000313" key="3">
    <source>
        <dbReference type="EMBL" id="WBL35539.1"/>
    </source>
</evidence>
<dbReference type="SUPFAM" id="SSF51230">
    <property type="entry name" value="Single hybrid motif"/>
    <property type="match status" value="1"/>
</dbReference>
<feature type="domain" description="Lipoyl-binding" evidence="2">
    <location>
        <begin position="5"/>
        <end position="57"/>
    </location>
</feature>
<dbReference type="Pfam" id="PF00364">
    <property type="entry name" value="Biotin_lipoyl"/>
    <property type="match status" value="1"/>
</dbReference>
<protein>
    <submittedName>
        <fullName evidence="3">Lipoyl domain-containing protein</fullName>
    </submittedName>
</protein>
<keyword evidence="4" id="KW-1185">Reference proteome</keyword>
<proteinExistence type="predicted"/>
<dbReference type="InterPro" id="IPR000089">
    <property type="entry name" value="Biotin_lipoyl"/>
</dbReference>
<feature type="compositionally biased region" description="Low complexity" evidence="1">
    <location>
        <begin position="115"/>
        <end position="127"/>
    </location>
</feature>
<evidence type="ECO:0000313" key="4">
    <source>
        <dbReference type="Proteomes" id="UP001212803"/>
    </source>
</evidence>
<reference evidence="3 4" key="1">
    <citation type="journal article" date="2023" name="ISME J.">
        <title>Thermophilic Dehalococcoidia with unusual traits shed light on an unexpected past.</title>
        <authorList>
            <person name="Palmer M."/>
            <person name="Covington J.K."/>
            <person name="Zhou E.M."/>
            <person name="Thomas S.C."/>
            <person name="Habib N."/>
            <person name="Seymour C.O."/>
            <person name="Lai D."/>
            <person name="Johnston J."/>
            <person name="Hashimi A."/>
            <person name="Jiao J.Y."/>
            <person name="Muok A.R."/>
            <person name="Liu L."/>
            <person name="Xian W.D."/>
            <person name="Zhi X.Y."/>
            <person name="Li M.M."/>
            <person name="Silva L.P."/>
            <person name="Bowen B.P."/>
            <person name="Louie K."/>
            <person name="Briegel A."/>
            <person name="Pett-Ridge J."/>
            <person name="Weber P.K."/>
            <person name="Tocheva E.I."/>
            <person name="Woyke T."/>
            <person name="Northen T.R."/>
            <person name="Mayali X."/>
            <person name="Li W.J."/>
            <person name="Hedlund B.P."/>
        </authorList>
    </citation>
    <scope>NUCLEOTIDE SEQUENCE [LARGE SCALE GENOMIC DNA]</scope>
    <source>
        <strain evidence="3 4">YIM 72310</strain>
    </source>
</reference>
<dbReference type="Proteomes" id="UP001212803">
    <property type="component" value="Chromosome"/>
</dbReference>
<name>A0ABY7M683_9CHLR</name>